<feature type="compositionally biased region" description="Acidic residues" evidence="1">
    <location>
        <begin position="1"/>
        <end position="17"/>
    </location>
</feature>
<comment type="caution">
    <text evidence="2">The sequence shown here is derived from an EMBL/GenBank/DDBJ whole genome shotgun (WGS) entry which is preliminary data.</text>
</comment>
<evidence type="ECO:0000313" key="3">
    <source>
        <dbReference type="Proteomes" id="UP001152795"/>
    </source>
</evidence>
<organism evidence="2 3">
    <name type="scientific">Paramuricea clavata</name>
    <name type="common">Red gorgonian</name>
    <name type="synonym">Violescent sea-whip</name>
    <dbReference type="NCBI Taxonomy" id="317549"/>
    <lineage>
        <taxon>Eukaryota</taxon>
        <taxon>Metazoa</taxon>
        <taxon>Cnidaria</taxon>
        <taxon>Anthozoa</taxon>
        <taxon>Octocorallia</taxon>
        <taxon>Malacalcyonacea</taxon>
        <taxon>Plexauridae</taxon>
        <taxon>Paramuricea</taxon>
    </lineage>
</organism>
<accession>A0A7D9HWJ6</accession>
<gene>
    <name evidence="2" type="ORF">PACLA_8A027348</name>
</gene>
<dbReference type="Proteomes" id="UP001152795">
    <property type="component" value="Unassembled WGS sequence"/>
</dbReference>
<feature type="region of interest" description="Disordered" evidence="1">
    <location>
        <begin position="1"/>
        <end position="30"/>
    </location>
</feature>
<reference evidence="2" key="1">
    <citation type="submission" date="2020-04" db="EMBL/GenBank/DDBJ databases">
        <authorList>
            <person name="Alioto T."/>
            <person name="Alioto T."/>
            <person name="Gomez Garrido J."/>
        </authorList>
    </citation>
    <scope>NUCLEOTIDE SEQUENCE</scope>
    <source>
        <strain evidence="2">A484AB</strain>
    </source>
</reference>
<dbReference type="OrthoDB" id="5958530at2759"/>
<feature type="compositionally biased region" description="Basic and acidic residues" evidence="1">
    <location>
        <begin position="18"/>
        <end position="30"/>
    </location>
</feature>
<evidence type="ECO:0000256" key="1">
    <source>
        <dbReference type="SAM" id="MobiDB-lite"/>
    </source>
</evidence>
<proteinExistence type="predicted"/>
<evidence type="ECO:0000313" key="2">
    <source>
        <dbReference type="EMBL" id="CAB3991646.1"/>
    </source>
</evidence>
<sequence length="245" mass="28182">MASTDEDENFQDVDESETTLRELAGEERSPVEESFYESYIIQSRTAVDNLYASNVLSCQKHMKVMGDLARQRKVKLSSLEREQKKLLKRMENLKEKQEIHLQKRSKTNDSKSKSAKIEQTETADKFNRTNRRRGSLPPLITDTKDHTPKMVKSSDRLSVPGNNLSKSCNDLTSLYNRDSPSQESTLVLPAIKSSRSYENLLGTPFITHISSKVHQRMESRDSKSSWDEKKIKTQISTKVKWVPRN</sequence>
<feature type="region of interest" description="Disordered" evidence="1">
    <location>
        <begin position="93"/>
        <end position="164"/>
    </location>
</feature>
<keyword evidence="3" id="KW-1185">Reference proteome</keyword>
<name>A0A7D9HWJ6_PARCT</name>
<feature type="compositionally biased region" description="Basic and acidic residues" evidence="1">
    <location>
        <begin position="142"/>
        <end position="155"/>
    </location>
</feature>
<feature type="compositionally biased region" description="Basic and acidic residues" evidence="1">
    <location>
        <begin position="93"/>
        <end position="127"/>
    </location>
</feature>
<dbReference type="AlphaFoldDB" id="A0A7D9HWJ6"/>
<dbReference type="EMBL" id="CACRXK020001892">
    <property type="protein sequence ID" value="CAB3991646.1"/>
    <property type="molecule type" value="Genomic_DNA"/>
</dbReference>
<protein>
    <submittedName>
        <fullName evidence="2">Uncharacterized protein</fullName>
    </submittedName>
</protein>